<keyword evidence="1" id="KW-0732">Signal</keyword>
<dbReference type="Proteomes" id="UP000010290">
    <property type="component" value="Chromosome"/>
</dbReference>
<dbReference type="RefSeq" id="WP_008915645.1">
    <property type="nucleotide sequence ID" value="NZ_CM001773.1"/>
</dbReference>
<dbReference type="PIRSF" id="PIRSF025560">
    <property type="entry name" value="UCP025560"/>
    <property type="match status" value="1"/>
</dbReference>
<proteinExistence type="predicted"/>
<gene>
    <name evidence="2" type="ORF">OO7_09135</name>
</gene>
<feature type="chain" id="PRO_5003921288" description="DUF1318 domain-containing protein" evidence="1">
    <location>
        <begin position="22"/>
        <end position="109"/>
    </location>
</feature>
<dbReference type="Pfam" id="PF07027">
    <property type="entry name" value="DUF1318"/>
    <property type="match status" value="1"/>
</dbReference>
<feature type="signal peptide" evidence="1">
    <location>
        <begin position="1"/>
        <end position="21"/>
    </location>
</feature>
<accession>K8WCB6</accession>
<evidence type="ECO:0000313" key="3">
    <source>
        <dbReference type="Proteomes" id="UP000010290"/>
    </source>
</evidence>
<dbReference type="EMBL" id="AKKN01000008">
    <property type="protein sequence ID" value="EKT57536.1"/>
    <property type="molecule type" value="Genomic_DNA"/>
</dbReference>
<organism evidence="2 3">
    <name type="scientific">Providencia sneebia DSM 19967</name>
    <dbReference type="NCBI Taxonomy" id="1141660"/>
    <lineage>
        <taxon>Bacteria</taxon>
        <taxon>Pseudomonadati</taxon>
        <taxon>Pseudomonadota</taxon>
        <taxon>Gammaproteobacteria</taxon>
        <taxon>Enterobacterales</taxon>
        <taxon>Morganellaceae</taxon>
        <taxon>Providencia</taxon>
    </lineage>
</organism>
<reference evidence="2 3" key="1">
    <citation type="journal article" date="2012" name="BMC Genomics">
        <title>Comparative genomics of bacteria in the genus Providencia isolated from wild Drosophila melanogaster.</title>
        <authorList>
            <person name="Galac M.R."/>
            <person name="Lazzaro B.P."/>
        </authorList>
    </citation>
    <scope>NUCLEOTIDE SEQUENCE [LARGE SCALE GENOMIC DNA]</scope>
    <source>
        <strain evidence="2 3">DSM 19967</strain>
    </source>
</reference>
<name>K8WCB6_9GAMM</name>
<dbReference type="InterPro" id="IPR008309">
    <property type="entry name" value="YdbL"/>
</dbReference>
<dbReference type="PATRIC" id="fig|1141660.3.peg.1824"/>
<sequence length="109" mass="12252">MKQFIKIVMLFSLLTVFPALALTVDEAKNQGLVGETLSGYLAVINEDNKLATELVSNINRERELKYSEIAKKNNLQTREVARIAGQKLVERASSGEYVRGINGQWLQKK</sequence>
<protein>
    <recommendedName>
        <fullName evidence="4">DUF1318 domain-containing protein</fullName>
    </recommendedName>
</protein>
<dbReference type="AlphaFoldDB" id="K8WCB6"/>
<evidence type="ECO:0000313" key="2">
    <source>
        <dbReference type="EMBL" id="EKT57536.1"/>
    </source>
</evidence>
<comment type="caution">
    <text evidence="2">The sequence shown here is derived from an EMBL/GenBank/DDBJ whole genome shotgun (WGS) entry which is preliminary data.</text>
</comment>
<evidence type="ECO:0008006" key="4">
    <source>
        <dbReference type="Google" id="ProtNLM"/>
    </source>
</evidence>
<dbReference type="HOGENOM" id="CLU_146585_1_0_6"/>
<dbReference type="OrthoDB" id="9798130at2"/>
<evidence type="ECO:0000256" key="1">
    <source>
        <dbReference type="SAM" id="SignalP"/>
    </source>
</evidence>
<keyword evidence="3" id="KW-1185">Reference proteome</keyword>